<evidence type="ECO:0000256" key="1">
    <source>
        <dbReference type="ARBA" id="ARBA00001946"/>
    </source>
</evidence>
<dbReference type="GO" id="GO:0004540">
    <property type="term" value="F:RNA nuclease activity"/>
    <property type="evidence" value="ECO:0007669"/>
    <property type="project" value="InterPro"/>
</dbReference>
<dbReference type="InterPro" id="IPR050556">
    <property type="entry name" value="Type_II_TA_system_RNase"/>
</dbReference>
<dbReference type="Proteomes" id="UP000585272">
    <property type="component" value="Unassembled WGS sequence"/>
</dbReference>
<gene>
    <name evidence="8" type="primary">vapC</name>
    <name evidence="10" type="ORF">BDZ31_004200</name>
</gene>
<dbReference type="GO" id="GO:0000287">
    <property type="term" value="F:magnesium ion binding"/>
    <property type="evidence" value="ECO:0007669"/>
    <property type="project" value="UniProtKB-UniRule"/>
</dbReference>
<dbReference type="InterPro" id="IPR002716">
    <property type="entry name" value="PIN_dom"/>
</dbReference>
<keyword evidence="3 8" id="KW-0540">Nuclease</keyword>
<dbReference type="SUPFAM" id="SSF88723">
    <property type="entry name" value="PIN domain-like"/>
    <property type="match status" value="1"/>
</dbReference>
<dbReference type="PANTHER" id="PTHR33653">
    <property type="entry name" value="RIBONUCLEASE VAPC2"/>
    <property type="match status" value="1"/>
</dbReference>
<comment type="cofactor">
    <cofactor evidence="1 8">
        <name>Mg(2+)</name>
        <dbReference type="ChEBI" id="CHEBI:18420"/>
    </cofactor>
</comment>
<comment type="similarity">
    <text evidence="7 8">Belongs to the PINc/VapC protein family.</text>
</comment>
<evidence type="ECO:0000256" key="2">
    <source>
        <dbReference type="ARBA" id="ARBA00022649"/>
    </source>
</evidence>
<name>A0A840IJS3_9ACTN</name>
<sequence>MAVLIDTSALIDIERGRSDLDAAAGDEDRAISAITASELLHGVHRATDERVRARRQAFVEHILAALDPIPIDGRVARAHAAAWAQLDAAGARIGAHDLWIAATAIAHGHALATANVRDFARVPGLAVVQLRPG</sequence>
<dbReference type="InterPro" id="IPR022907">
    <property type="entry name" value="VapC_family"/>
</dbReference>
<dbReference type="PANTHER" id="PTHR33653:SF1">
    <property type="entry name" value="RIBONUCLEASE VAPC2"/>
    <property type="match status" value="1"/>
</dbReference>
<dbReference type="InterPro" id="IPR029060">
    <property type="entry name" value="PIN-like_dom_sf"/>
</dbReference>
<evidence type="ECO:0000256" key="6">
    <source>
        <dbReference type="ARBA" id="ARBA00022842"/>
    </source>
</evidence>
<dbReference type="AlphaFoldDB" id="A0A840IJS3"/>
<accession>A0A840IJS3</accession>
<dbReference type="Gene3D" id="3.40.50.1010">
    <property type="entry name" value="5'-nuclease"/>
    <property type="match status" value="1"/>
</dbReference>
<feature type="binding site" evidence="8">
    <location>
        <position position="97"/>
    </location>
    <ligand>
        <name>Mg(2+)</name>
        <dbReference type="ChEBI" id="CHEBI:18420"/>
    </ligand>
</feature>
<feature type="binding site" evidence="8">
    <location>
        <position position="6"/>
    </location>
    <ligand>
        <name>Mg(2+)</name>
        <dbReference type="ChEBI" id="CHEBI:18420"/>
    </ligand>
</feature>
<keyword evidence="8" id="KW-0800">Toxin</keyword>
<evidence type="ECO:0000256" key="4">
    <source>
        <dbReference type="ARBA" id="ARBA00022723"/>
    </source>
</evidence>
<evidence type="ECO:0000256" key="7">
    <source>
        <dbReference type="ARBA" id="ARBA00038093"/>
    </source>
</evidence>
<evidence type="ECO:0000256" key="3">
    <source>
        <dbReference type="ARBA" id="ARBA00022722"/>
    </source>
</evidence>
<comment type="caution">
    <text evidence="10">The sequence shown here is derived from an EMBL/GenBank/DDBJ whole genome shotgun (WGS) entry which is preliminary data.</text>
</comment>
<evidence type="ECO:0000256" key="8">
    <source>
        <dbReference type="HAMAP-Rule" id="MF_00265"/>
    </source>
</evidence>
<feature type="domain" description="PIN" evidence="9">
    <location>
        <begin position="3"/>
        <end position="124"/>
    </location>
</feature>
<protein>
    <recommendedName>
        <fullName evidence="8">Ribonuclease VapC</fullName>
        <shortName evidence="8">RNase VapC</shortName>
        <ecNumber evidence="8">3.1.-.-</ecNumber>
    </recommendedName>
    <alternativeName>
        <fullName evidence="8">Toxin VapC</fullName>
    </alternativeName>
</protein>
<keyword evidence="4 8" id="KW-0479">Metal-binding</keyword>
<dbReference type="EC" id="3.1.-.-" evidence="8"/>
<organism evidence="10 11">
    <name type="scientific">Conexibacter arvalis</name>
    <dbReference type="NCBI Taxonomy" id="912552"/>
    <lineage>
        <taxon>Bacteria</taxon>
        <taxon>Bacillati</taxon>
        <taxon>Actinomycetota</taxon>
        <taxon>Thermoleophilia</taxon>
        <taxon>Solirubrobacterales</taxon>
        <taxon>Conexibacteraceae</taxon>
        <taxon>Conexibacter</taxon>
    </lineage>
</organism>
<keyword evidence="11" id="KW-1185">Reference proteome</keyword>
<evidence type="ECO:0000256" key="5">
    <source>
        <dbReference type="ARBA" id="ARBA00022801"/>
    </source>
</evidence>
<dbReference type="HAMAP" id="MF_00265">
    <property type="entry name" value="VapC_Nob1"/>
    <property type="match status" value="1"/>
</dbReference>
<dbReference type="GO" id="GO:0016787">
    <property type="term" value="F:hydrolase activity"/>
    <property type="evidence" value="ECO:0007669"/>
    <property type="project" value="UniProtKB-KW"/>
</dbReference>
<dbReference type="RefSeq" id="WP_183344758.1">
    <property type="nucleotide sequence ID" value="NZ_JACHNU010000008.1"/>
</dbReference>
<evidence type="ECO:0000259" key="9">
    <source>
        <dbReference type="Pfam" id="PF01850"/>
    </source>
</evidence>
<dbReference type="EMBL" id="JACHNU010000008">
    <property type="protein sequence ID" value="MBB4664585.1"/>
    <property type="molecule type" value="Genomic_DNA"/>
</dbReference>
<evidence type="ECO:0000313" key="11">
    <source>
        <dbReference type="Proteomes" id="UP000585272"/>
    </source>
</evidence>
<comment type="function">
    <text evidence="8">Toxic component of a toxin-antitoxin (TA) system. An RNase.</text>
</comment>
<keyword evidence="6 8" id="KW-0460">Magnesium</keyword>
<evidence type="ECO:0000313" key="10">
    <source>
        <dbReference type="EMBL" id="MBB4664585.1"/>
    </source>
</evidence>
<keyword evidence="2 8" id="KW-1277">Toxin-antitoxin system</keyword>
<dbReference type="Pfam" id="PF01850">
    <property type="entry name" value="PIN"/>
    <property type="match status" value="1"/>
</dbReference>
<reference evidence="10 11" key="1">
    <citation type="submission" date="2020-08" db="EMBL/GenBank/DDBJ databases">
        <title>Genomic Encyclopedia of Archaeal and Bacterial Type Strains, Phase II (KMG-II): from individual species to whole genera.</title>
        <authorList>
            <person name="Goeker M."/>
        </authorList>
    </citation>
    <scope>NUCLEOTIDE SEQUENCE [LARGE SCALE GENOMIC DNA]</scope>
    <source>
        <strain evidence="10 11">DSM 23288</strain>
    </source>
</reference>
<dbReference type="GO" id="GO:0090729">
    <property type="term" value="F:toxin activity"/>
    <property type="evidence" value="ECO:0007669"/>
    <property type="project" value="UniProtKB-KW"/>
</dbReference>
<keyword evidence="5 8" id="KW-0378">Hydrolase</keyword>
<proteinExistence type="inferred from homology"/>